<dbReference type="RefSeq" id="WP_009743674.1">
    <property type="nucleotide sequence ID" value="NZ_CP017298.1"/>
</dbReference>
<feature type="binding site" evidence="8">
    <location>
        <begin position="185"/>
        <end position="188"/>
    </location>
    <ligand>
        <name>ATP</name>
        <dbReference type="ChEBI" id="CHEBI:30616"/>
    </ligand>
</feature>
<gene>
    <name evidence="8" type="primary">panC</name>
    <name evidence="9" type="ORF">BH719_05000</name>
</gene>
<evidence type="ECO:0000256" key="6">
    <source>
        <dbReference type="ARBA" id="ARBA00022840"/>
    </source>
</evidence>
<keyword evidence="8" id="KW-0963">Cytoplasm</keyword>
<keyword evidence="3 8" id="KW-0436">Ligase</keyword>
<proteinExistence type="inferred from homology"/>
<comment type="pathway">
    <text evidence="1 8">Cofactor biosynthesis; (R)-pantothenate biosynthesis; (R)-pantothenate from (R)-pantoate and beta-alanine: step 1/1.</text>
</comment>
<feature type="binding site" evidence="8">
    <location>
        <begin position="31"/>
        <end position="38"/>
    </location>
    <ligand>
        <name>ATP</name>
        <dbReference type="ChEBI" id="CHEBI:30616"/>
    </ligand>
</feature>
<dbReference type="Gene3D" id="3.30.1300.10">
    <property type="entry name" value="Pantoate-beta-alanine ligase, C-terminal domain"/>
    <property type="match status" value="1"/>
</dbReference>
<dbReference type="UniPathway" id="UPA00028">
    <property type="reaction ID" value="UER00005"/>
</dbReference>
<keyword evidence="5 8" id="KW-0547">Nucleotide-binding</keyword>
<dbReference type="STRING" id="178339.BH719_05000"/>
<dbReference type="InterPro" id="IPR014729">
    <property type="entry name" value="Rossmann-like_a/b/a_fold"/>
</dbReference>
<dbReference type="NCBIfam" id="TIGR00018">
    <property type="entry name" value="panC"/>
    <property type="match status" value="1"/>
</dbReference>
<organism evidence="9 10">
    <name type="scientific">Pauljensenia hongkongensis</name>
    <dbReference type="NCBI Taxonomy" id="178339"/>
    <lineage>
        <taxon>Bacteria</taxon>
        <taxon>Bacillati</taxon>
        <taxon>Actinomycetota</taxon>
        <taxon>Actinomycetes</taxon>
        <taxon>Actinomycetales</taxon>
        <taxon>Actinomycetaceae</taxon>
        <taxon>Pauljensenia</taxon>
    </lineage>
</organism>
<evidence type="ECO:0000256" key="1">
    <source>
        <dbReference type="ARBA" id="ARBA00004990"/>
    </source>
</evidence>
<dbReference type="Proteomes" id="UP000095214">
    <property type="component" value="Chromosome"/>
</dbReference>
<sequence>MTTRPRLVRTRTELADALGALGGARALVMTMGALHEGHLQLVREARALADHVVVSIFVNPTQFAPGEDFDAYPRTLDADMEALAGVGADLVWAPGPADVYPAPVRATIDPGPVARVLEGASRPTHFAGVALVCTKVVNLVRPDVALYGLKDAQQLAVLRTVFEGLDVPVRLHPVPIVRDHDGVALSSRNRYLAADERARARALPEALSLAVAAARGGAGAALAVEAARERIEAEGGIAIDYIAVVDDGTFDVLAGTGSAAPQVAANPGPATIVEGGLRACRVLVAARVGGTRLIDNMELPLVCEEAGA</sequence>
<protein>
    <recommendedName>
        <fullName evidence="8">Pantothenate synthetase</fullName>
        <shortName evidence="8">PS</shortName>
        <ecNumber evidence="8">6.3.2.1</ecNumber>
    </recommendedName>
    <alternativeName>
        <fullName evidence="8">Pantoate--beta-alanine ligase</fullName>
    </alternativeName>
    <alternativeName>
        <fullName evidence="8">Pantoate-activating enzyme</fullName>
    </alternativeName>
</protein>
<dbReference type="EC" id="6.3.2.1" evidence="8"/>
<feature type="binding site" evidence="8">
    <location>
        <position position="62"/>
    </location>
    <ligand>
        <name>beta-alanine</name>
        <dbReference type="ChEBI" id="CHEBI:57966"/>
    </ligand>
</feature>
<evidence type="ECO:0000313" key="10">
    <source>
        <dbReference type="Proteomes" id="UP000095214"/>
    </source>
</evidence>
<keyword evidence="6 8" id="KW-0067">ATP-binding</keyword>
<evidence type="ECO:0000256" key="5">
    <source>
        <dbReference type="ARBA" id="ARBA00022741"/>
    </source>
</evidence>
<keyword evidence="4 8" id="KW-0566">Pantothenate biosynthesis</keyword>
<dbReference type="GO" id="GO:0015940">
    <property type="term" value="P:pantothenate biosynthetic process"/>
    <property type="evidence" value="ECO:0007669"/>
    <property type="project" value="UniProtKB-UniRule"/>
</dbReference>
<dbReference type="PANTHER" id="PTHR21299">
    <property type="entry name" value="CYTIDYLATE KINASE/PANTOATE-BETA-ALANINE LIGASE"/>
    <property type="match status" value="1"/>
</dbReference>
<comment type="subcellular location">
    <subcellularLocation>
        <location evidence="8">Cytoplasm</location>
    </subcellularLocation>
</comment>
<dbReference type="GO" id="GO:0005829">
    <property type="term" value="C:cytosol"/>
    <property type="evidence" value="ECO:0007669"/>
    <property type="project" value="TreeGrafter"/>
</dbReference>
<feature type="binding site" evidence="8">
    <location>
        <position position="177"/>
    </location>
    <ligand>
        <name>ATP</name>
        <dbReference type="ChEBI" id="CHEBI:30616"/>
    </ligand>
</feature>
<comment type="miscellaneous">
    <text evidence="8">The reaction proceeds by a bi uni uni bi ping pong mechanism.</text>
</comment>
<dbReference type="NCBIfam" id="TIGR00125">
    <property type="entry name" value="cyt_tran_rel"/>
    <property type="match status" value="1"/>
</dbReference>
<dbReference type="InterPro" id="IPR003721">
    <property type="entry name" value="Pantoate_ligase"/>
</dbReference>
<dbReference type="GO" id="GO:0004592">
    <property type="term" value="F:pantoate-beta-alanine ligase activity"/>
    <property type="evidence" value="ECO:0007669"/>
    <property type="project" value="UniProtKB-UniRule"/>
</dbReference>
<dbReference type="SUPFAM" id="SSF52374">
    <property type="entry name" value="Nucleotidylyl transferase"/>
    <property type="match status" value="1"/>
</dbReference>
<feature type="binding site" evidence="8">
    <location>
        <position position="62"/>
    </location>
    <ligand>
        <name>(R)-pantoate</name>
        <dbReference type="ChEBI" id="CHEBI:15980"/>
    </ligand>
</feature>
<comment type="function">
    <text evidence="8">Catalyzes the condensation of pantoate with beta-alanine in an ATP-dependent reaction via a pantoyl-adenylate intermediate.</text>
</comment>
<dbReference type="InterPro" id="IPR042176">
    <property type="entry name" value="Pantoate_ligase_C"/>
</dbReference>
<feature type="binding site" evidence="8">
    <location>
        <begin position="148"/>
        <end position="151"/>
    </location>
    <ligand>
        <name>ATP</name>
        <dbReference type="ChEBI" id="CHEBI:30616"/>
    </ligand>
</feature>
<reference evidence="9 10" key="1">
    <citation type="submission" date="2016-09" db="EMBL/GenBank/DDBJ databases">
        <title>Complete genome sequence of Actinomyces hongkongensis HKU8.</title>
        <authorList>
            <person name="Gao Y.-X."/>
            <person name="Zhou Y.-Y."/>
            <person name="Xie Y."/>
            <person name="Wang M."/>
            <person name="Wang S.-J."/>
            <person name="Shen S.-G."/>
        </authorList>
    </citation>
    <scope>NUCLEOTIDE SEQUENCE [LARGE SCALE GENOMIC DNA]</scope>
    <source>
        <strain evidence="9 10">HKU8</strain>
    </source>
</reference>
<dbReference type="Pfam" id="PF02569">
    <property type="entry name" value="Pantoate_ligase"/>
    <property type="match status" value="1"/>
</dbReference>
<feature type="active site" description="Proton donor" evidence="8">
    <location>
        <position position="38"/>
    </location>
</feature>
<comment type="similarity">
    <text evidence="2 8">Belongs to the pantothenate synthetase family.</text>
</comment>
<evidence type="ECO:0000256" key="4">
    <source>
        <dbReference type="ARBA" id="ARBA00022655"/>
    </source>
</evidence>
<dbReference type="EMBL" id="CP017298">
    <property type="protein sequence ID" value="AOS47299.1"/>
    <property type="molecule type" value="Genomic_DNA"/>
</dbReference>
<evidence type="ECO:0000313" key="9">
    <source>
        <dbReference type="EMBL" id="AOS47299.1"/>
    </source>
</evidence>
<evidence type="ECO:0000256" key="2">
    <source>
        <dbReference type="ARBA" id="ARBA00009256"/>
    </source>
</evidence>
<dbReference type="OrthoDB" id="9773087at2"/>
<dbReference type="GO" id="GO:0005524">
    <property type="term" value="F:ATP binding"/>
    <property type="evidence" value="ECO:0007669"/>
    <property type="project" value="UniProtKB-KW"/>
</dbReference>
<dbReference type="Gene3D" id="3.40.50.620">
    <property type="entry name" value="HUPs"/>
    <property type="match status" value="1"/>
</dbReference>
<evidence type="ECO:0000256" key="8">
    <source>
        <dbReference type="HAMAP-Rule" id="MF_00158"/>
    </source>
</evidence>
<dbReference type="PANTHER" id="PTHR21299:SF1">
    <property type="entry name" value="PANTOATE--BETA-ALANINE LIGASE"/>
    <property type="match status" value="1"/>
</dbReference>
<name>A0A1D8B2E2_9ACTO</name>
<dbReference type="KEGG" id="phon:BH719_05000"/>
<feature type="binding site" evidence="8">
    <location>
        <position position="154"/>
    </location>
    <ligand>
        <name>(R)-pantoate</name>
        <dbReference type="ChEBI" id="CHEBI:15980"/>
    </ligand>
</feature>
<dbReference type="InterPro" id="IPR004821">
    <property type="entry name" value="Cyt_trans-like"/>
</dbReference>
<dbReference type="AlphaFoldDB" id="A0A1D8B2E2"/>
<evidence type="ECO:0000256" key="3">
    <source>
        <dbReference type="ARBA" id="ARBA00022598"/>
    </source>
</evidence>
<accession>A0A1D8B2E2</accession>
<dbReference type="HAMAP" id="MF_00158">
    <property type="entry name" value="PanC"/>
    <property type="match status" value="1"/>
</dbReference>
<keyword evidence="10" id="KW-1185">Reference proteome</keyword>
<comment type="catalytic activity">
    <reaction evidence="7 8">
        <text>(R)-pantoate + beta-alanine + ATP = (R)-pantothenate + AMP + diphosphate + H(+)</text>
        <dbReference type="Rhea" id="RHEA:10912"/>
        <dbReference type="ChEBI" id="CHEBI:15378"/>
        <dbReference type="ChEBI" id="CHEBI:15980"/>
        <dbReference type="ChEBI" id="CHEBI:29032"/>
        <dbReference type="ChEBI" id="CHEBI:30616"/>
        <dbReference type="ChEBI" id="CHEBI:33019"/>
        <dbReference type="ChEBI" id="CHEBI:57966"/>
        <dbReference type="ChEBI" id="CHEBI:456215"/>
        <dbReference type="EC" id="6.3.2.1"/>
    </reaction>
</comment>
<evidence type="ECO:0000256" key="7">
    <source>
        <dbReference type="ARBA" id="ARBA00048258"/>
    </source>
</evidence>
<comment type="subunit">
    <text evidence="8">Homodimer.</text>
</comment>